<feature type="compositionally biased region" description="Acidic residues" evidence="1">
    <location>
        <begin position="152"/>
        <end position="165"/>
    </location>
</feature>
<dbReference type="EMBL" id="WNYA01000010">
    <property type="protein sequence ID" value="KAG8554419.1"/>
    <property type="molecule type" value="Genomic_DNA"/>
</dbReference>
<feature type="compositionally biased region" description="Basic and acidic residues" evidence="1">
    <location>
        <begin position="529"/>
        <end position="541"/>
    </location>
</feature>
<feature type="compositionally biased region" description="Polar residues" evidence="1">
    <location>
        <begin position="450"/>
        <end position="461"/>
    </location>
</feature>
<dbReference type="EMBL" id="WNYA01000010">
    <property type="protein sequence ID" value="KAG8554418.1"/>
    <property type="molecule type" value="Genomic_DNA"/>
</dbReference>
<keyword evidence="4" id="KW-1185">Reference proteome</keyword>
<feature type="region of interest" description="Disordered" evidence="1">
    <location>
        <begin position="448"/>
        <end position="484"/>
    </location>
</feature>
<feature type="region of interest" description="Disordered" evidence="1">
    <location>
        <begin position="253"/>
        <end position="276"/>
    </location>
</feature>
<feature type="compositionally biased region" description="Basic and acidic residues" evidence="1">
    <location>
        <begin position="253"/>
        <end position="267"/>
    </location>
</feature>
<feature type="region of interest" description="Disordered" evidence="1">
    <location>
        <begin position="529"/>
        <end position="551"/>
    </location>
</feature>
<evidence type="ECO:0000313" key="3">
    <source>
        <dbReference type="EMBL" id="KAG8554418.1"/>
    </source>
</evidence>
<dbReference type="EMBL" id="WNYA01000010">
    <property type="protein sequence ID" value="KAG8554420.1"/>
    <property type="molecule type" value="Genomic_DNA"/>
</dbReference>
<feature type="compositionally biased region" description="Acidic residues" evidence="1">
    <location>
        <begin position="471"/>
        <end position="481"/>
    </location>
</feature>
<feature type="transmembrane region" description="Helical" evidence="2">
    <location>
        <begin position="730"/>
        <end position="750"/>
    </location>
</feature>
<feature type="compositionally biased region" description="Basic and acidic residues" evidence="1">
    <location>
        <begin position="665"/>
        <end position="679"/>
    </location>
</feature>
<name>A0AAV7A2E6_ENGPU</name>
<feature type="region of interest" description="Disordered" evidence="1">
    <location>
        <begin position="152"/>
        <end position="171"/>
    </location>
</feature>
<gene>
    <name evidence="3" type="ORF">GDO81_003791</name>
</gene>
<evidence type="ECO:0000256" key="2">
    <source>
        <dbReference type="SAM" id="Phobius"/>
    </source>
</evidence>
<dbReference type="Proteomes" id="UP000824782">
    <property type="component" value="Unassembled WGS sequence"/>
</dbReference>
<sequence length="756" mass="84617">MSASEILAEDSSDLVLPGERIKVNTDSQGPFDLCNNIDSLDCNETMSPTNKQTEHTQNCHKGNGEISTKEMAFDEGPYNVSINHTVSESEIPPKNRSLDFQAKNTVVGFSRTDNTRNGKRKTLTLMPKCRRQVPHYETDMVTHKLEFVEEENLSDQEVSSEEDNLENSFSYSRPHLDHRKERHQYVSDQLDPDVLHLLEMHLRKQQLVEIKEEREEELLDVHINKEKSRSESFKLLRNISPVLDMVLEEPELEHSGDALEEESKTPSDIDSDDSSNSCAVEMGLLESLQRDLMSKSNKIDQHEIATILQAPASVMSSRDNKNNQKAAVCDDNEDQTQCETIKMTEPQAPSDETGHSSNLHLVEMQMCDGNFTSGFDSQSAPAEIGYDLESQSDGSICDSCRELTEESVPCKETGADKDSMEERNLSYQCISSPSGNKDLNLDVNHEGVSDTGSHVTQTGTGLTECKGDALNESESDSEISEDISKEKCPNLHENLKLHDIIVNCENGITSLPSVSNGTGNNFTNHTEHVPKEVSAEQHDDVGGLQGGDDMEQPDLKAQLKSVNKENSSEPSAEMSTLRLDLEEKILSILEKAHAADCRSSHLQAGAELLWKESIELRNECKSLSKEAAELLAIFKKQSVVHRQSRRQITHGTKTIESLSTTDTKPSNKETLHFSSKGESRSMNKGEERLQFLSKKYDFIREEAPEIMRELNVLQQDLKSLPSYHSKPMSVLYNLLWGGLMTGGAMLLVWWSTKQLD</sequence>
<reference evidence="3" key="1">
    <citation type="thesis" date="2020" institute="ProQuest LLC" country="789 East Eisenhower Parkway, Ann Arbor, MI, USA">
        <title>Comparative Genomics and Chromosome Evolution.</title>
        <authorList>
            <person name="Mudd A.B."/>
        </authorList>
    </citation>
    <scope>NUCLEOTIDE SEQUENCE</scope>
    <source>
        <strain evidence="3">237g6f4</strain>
        <tissue evidence="3">Blood</tissue>
    </source>
</reference>
<keyword evidence="2" id="KW-0472">Membrane</keyword>
<feature type="region of interest" description="Disordered" evidence="1">
    <location>
        <begin position="645"/>
        <end position="679"/>
    </location>
</feature>
<organism evidence="3 4">
    <name type="scientific">Engystomops pustulosus</name>
    <name type="common">Tungara frog</name>
    <name type="synonym">Physalaemus pustulosus</name>
    <dbReference type="NCBI Taxonomy" id="76066"/>
    <lineage>
        <taxon>Eukaryota</taxon>
        <taxon>Metazoa</taxon>
        <taxon>Chordata</taxon>
        <taxon>Craniata</taxon>
        <taxon>Vertebrata</taxon>
        <taxon>Euteleostomi</taxon>
        <taxon>Amphibia</taxon>
        <taxon>Batrachia</taxon>
        <taxon>Anura</taxon>
        <taxon>Neobatrachia</taxon>
        <taxon>Hyloidea</taxon>
        <taxon>Leptodactylidae</taxon>
        <taxon>Leiuperinae</taxon>
        <taxon>Engystomops</taxon>
    </lineage>
</organism>
<comment type="caution">
    <text evidence="3">The sequence shown here is derived from an EMBL/GenBank/DDBJ whole genome shotgun (WGS) entry which is preliminary data.</text>
</comment>
<dbReference type="AlphaFoldDB" id="A0AAV7A2E6"/>
<protein>
    <submittedName>
        <fullName evidence="3">Uncharacterized protein</fullName>
    </submittedName>
</protein>
<keyword evidence="2" id="KW-1133">Transmembrane helix</keyword>
<evidence type="ECO:0000313" key="4">
    <source>
        <dbReference type="Proteomes" id="UP000824782"/>
    </source>
</evidence>
<dbReference type="EMBL" id="WNYA01000010">
    <property type="protein sequence ID" value="KAG8554417.1"/>
    <property type="molecule type" value="Genomic_DNA"/>
</dbReference>
<proteinExistence type="predicted"/>
<keyword evidence="2" id="KW-0812">Transmembrane</keyword>
<evidence type="ECO:0000256" key="1">
    <source>
        <dbReference type="SAM" id="MobiDB-lite"/>
    </source>
</evidence>
<feature type="compositionally biased region" description="Polar residues" evidence="1">
    <location>
        <begin position="649"/>
        <end position="664"/>
    </location>
</feature>
<accession>A0AAV7A2E6</accession>